<dbReference type="Pfam" id="PF00439">
    <property type="entry name" value="Bromodomain"/>
    <property type="match status" value="1"/>
</dbReference>
<dbReference type="AlphaFoldDB" id="A0A1D1XQ18"/>
<evidence type="ECO:0000256" key="3">
    <source>
        <dbReference type="SAM" id="MobiDB-lite"/>
    </source>
</evidence>
<evidence type="ECO:0000256" key="2">
    <source>
        <dbReference type="PROSITE-ProRule" id="PRU00035"/>
    </source>
</evidence>
<feature type="domain" description="Bromo" evidence="4">
    <location>
        <begin position="66"/>
        <end position="130"/>
    </location>
</feature>
<dbReference type="CDD" id="cd04369">
    <property type="entry name" value="Bromodomain"/>
    <property type="match status" value="1"/>
</dbReference>
<organism evidence="5">
    <name type="scientific">Anthurium amnicola</name>
    <dbReference type="NCBI Taxonomy" id="1678845"/>
    <lineage>
        <taxon>Eukaryota</taxon>
        <taxon>Viridiplantae</taxon>
        <taxon>Streptophyta</taxon>
        <taxon>Embryophyta</taxon>
        <taxon>Tracheophyta</taxon>
        <taxon>Spermatophyta</taxon>
        <taxon>Magnoliopsida</taxon>
        <taxon>Liliopsida</taxon>
        <taxon>Araceae</taxon>
        <taxon>Pothoideae</taxon>
        <taxon>Potheae</taxon>
        <taxon>Anthurium</taxon>
    </lineage>
</organism>
<reference evidence="5" key="1">
    <citation type="submission" date="2015-07" db="EMBL/GenBank/DDBJ databases">
        <title>Transcriptome Assembly of Anthurium amnicola.</title>
        <authorList>
            <person name="Suzuki J."/>
        </authorList>
    </citation>
    <scope>NUCLEOTIDE SEQUENCE</scope>
</reference>
<feature type="non-terminal residue" evidence="5">
    <location>
        <position position="130"/>
    </location>
</feature>
<keyword evidence="1 2" id="KW-0103">Bromodomain</keyword>
<feature type="compositionally biased region" description="Acidic residues" evidence="3">
    <location>
        <begin position="33"/>
        <end position="43"/>
    </location>
</feature>
<dbReference type="EMBL" id="GDJX01023442">
    <property type="protein sequence ID" value="JAT44494.1"/>
    <property type="molecule type" value="Transcribed_RNA"/>
</dbReference>
<gene>
    <name evidence="5" type="primary">BRD8_3</name>
    <name evidence="5" type="ORF">g.35015</name>
</gene>
<dbReference type="PROSITE" id="PS50014">
    <property type="entry name" value="BROMODOMAIN_2"/>
    <property type="match status" value="1"/>
</dbReference>
<accession>A0A1D1XQ18</accession>
<dbReference type="InterPro" id="IPR036427">
    <property type="entry name" value="Bromodomain-like_sf"/>
</dbReference>
<sequence>KESSDVQSSASLSRRRRGRRKAAAASGGSSGGDEADADADADEVSPASSRGVGESQPLASLLEIIRSHEYGSLFERRLQSQECATYRRLIRRHMDLATVRHRLAEGAYAADVEFHRDLLLLFTNAVVFFP</sequence>
<evidence type="ECO:0000256" key="1">
    <source>
        <dbReference type="ARBA" id="ARBA00023117"/>
    </source>
</evidence>
<feature type="region of interest" description="Disordered" evidence="3">
    <location>
        <begin position="1"/>
        <end position="54"/>
    </location>
</feature>
<dbReference type="SUPFAM" id="SSF47370">
    <property type="entry name" value="Bromodomain"/>
    <property type="match status" value="1"/>
</dbReference>
<protein>
    <submittedName>
        <fullName evidence="5">Bromodomain-containing protein 8</fullName>
    </submittedName>
</protein>
<dbReference type="Gene3D" id="1.20.920.10">
    <property type="entry name" value="Bromodomain-like"/>
    <property type="match status" value="1"/>
</dbReference>
<dbReference type="PANTHER" id="PTHR37888:SF11">
    <property type="entry name" value="DNA-BINDING BROMODOMAIN-CONTAINING PROTEIN"/>
    <property type="match status" value="1"/>
</dbReference>
<evidence type="ECO:0000313" key="5">
    <source>
        <dbReference type="EMBL" id="JAT44494.1"/>
    </source>
</evidence>
<evidence type="ECO:0000259" key="4">
    <source>
        <dbReference type="PROSITE" id="PS50014"/>
    </source>
</evidence>
<feature type="non-terminal residue" evidence="5">
    <location>
        <position position="1"/>
    </location>
</feature>
<feature type="compositionally biased region" description="Basic residues" evidence="3">
    <location>
        <begin position="13"/>
        <end position="22"/>
    </location>
</feature>
<dbReference type="PRINTS" id="PR00503">
    <property type="entry name" value="BROMODOMAIN"/>
</dbReference>
<dbReference type="PANTHER" id="PTHR37888">
    <property type="entry name" value="DNA-BINDING BROMODOMAIN-CONTAINING PROTEIN"/>
    <property type="match status" value="1"/>
</dbReference>
<name>A0A1D1XQ18_9ARAE</name>
<dbReference type="InterPro" id="IPR001487">
    <property type="entry name" value="Bromodomain"/>
</dbReference>
<proteinExistence type="predicted"/>